<dbReference type="AlphaFoldDB" id="A0A6N8IYH6"/>
<dbReference type="Proteomes" id="UP000469385">
    <property type="component" value="Unassembled WGS sequence"/>
</dbReference>
<proteinExistence type="predicted"/>
<accession>A0A6N8IYH6</accession>
<dbReference type="EMBL" id="WSEL01000009">
    <property type="protein sequence ID" value="MVQ32071.1"/>
    <property type="molecule type" value="Genomic_DNA"/>
</dbReference>
<evidence type="ECO:0000313" key="1">
    <source>
        <dbReference type="EMBL" id="MVQ32071.1"/>
    </source>
</evidence>
<organism evidence="1 2">
    <name type="scientific">Ramlibacter pinisoli</name>
    <dbReference type="NCBI Taxonomy" id="2682844"/>
    <lineage>
        <taxon>Bacteria</taxon>
        <taxon>Pseudomonadati</taxon>
        <taxon>Pseudomonadota</taxon>
        <taxon>Betaproteobacteria</taxon>
        <taxon>Burkholderiales</taxon>
        <taxon>Comamonadaceae</taxon>
        <taxon>Ramlibacter</taxon>
    </lineage>
</organism>
<protein>
    <submittedName>
        <fullName evidence="1">Uncharacterized protein</fullName>
    </submittedName>
</protein>
<gene>
    <name evidence="1" type="ORF">GON04_21605</name>
</gene>
<comment type="caution">
    <text evidence="1">The sequence shown here is derived from an EMBL/GenBank/DDBJ whole genome shotgun (WGS) entry which is preliminary data.</text>
</comment>
<name>A0A6N8IYH6_9BURK</name>
<evidence type="ECO:0000313" key="2">
    <source>
        <dbReference type="Proteomes" id="UP000469385"/>
    </source>
</evidence>
<sequence>MNEPEYQVPQQVSKLLDDYPRLFAKGARLDVWFPPGWAGILRTLCAGIDRLLDDRLAAEFQVLQVKEKFGTLRFYYQFAHDAKLTIDIQGTDGTQRIHMEPSYPPLFPAAAVDALVGEAERLSAVTCSRCGSPGLLRKGGWLRVTCARCERASPQER</sequence>
<keyword evidence="2" id="KW-1185">Reference proteome</keyword>
<reference evidence="1 2" key="1">
    <citation type="submission" date="2019-12" db="EMBL/GenBank/DDBJ databases">
        <authorList>
            <person name="Huq M.A."/>
        </authorList>
    </citation>
    <scope>NUCLEOTIDE SEQUENCE [LARGE SCALE GENOMIC DNA]</scope>
    <source>
        <strain evidence="1 2">MAH-25</strain>
    </source>
</reference>
<dbReference type="RefSeq" id="WP_157400063.1">
    <property type="nucleotide sequence ID" value="NZ_WSEL01000009.1"/>
</dbReference>